<comment type="caution">
    <text evidence="2">The sequence shown here is derived from an EMBL/GenBank/DDBJ whole genome shotgun (WGS) entry which is preliminary data.</text>
</comment>
<dbReference type="Pfam" id="PF04078">
    <property type="entry name" value="Rcd1"/>
    <property type="match status" value="1"/>
</dbReference>
<dbReference type="InterPro" id="IPR007216">
    <property type="entry name" value="CNOT9"/>
</dbReference>
<proteinExistence type="inferred from homology"/>
<evidence type="ECO:0000256" key="1">
    <source>
        <dbReference type="ARBA" id="ARBA00006385"/>
    </source>
</evidence>
<evidence type="ECO:0008006" key="4">
    <source>
        <dbReference type="Google" id="ProtNLM"/>
    </source>
</evidence>
<dbReference type="PANTHER" id="PTHR12262">
    <property type="entry name" value="CCR4-NOT TRANSCRIPTION COMPLEX SUBUNIT 9"/>
    <property type="match status" value="1"/>
</dbReference>
<dbReference type="GO" id="GO:0030014">
    <property type="term" value="C:CCR4-NOT complex"/>
    <property type="evidence" value="ECO:0007669"/>
    <property type="project" value="InterPro"/>
</dbReference>
<dbReference type="GO" id="GO:0006402">
    <property type="term" value="P:mRNA catabolic process"/>
    <property type="evidence" value="ECO:0007669"/>
    <property type="project" value="InterPro"/>
</dbReference>
<gene>
    <name evidence="2" type="ORF">GIB67_031488</name>
</gene>
<protein>
    <recommendedName>
        <fullName evidence="4">Cell differentiation protein rcd1</fullName>
    </recommendedName>
</protein>
<organism evidence="2 3">
    <name type="scientific">Kingdonia uniflora</name>
    <dbReference type="NCBI Taxonomy" id="39325"/>
    <lineage>
        <taxon>Eukaryota</taxon>
        <taxon>Viridiplantae</taxon>
        <taxon>Streptophyta</taxon>
        <taxon>Embryophyta</taxon>
        <taxon>Tracheophyta</taxon>
        <taxon>Spermatophyta</taxon>
        <taxon>Magnoliopsida</taxon>
        <taxon>Ranunculales</taxon>
        <taxon>Circaeasteraceae</taxon>
        <taxon>Kingdonia</taxon>
    </lineage>
</organism>
<dbReference type="AlphaFoldDB" id="A0A7J7MNH7"/>
<dbReference type="OrthoDB" id="2012683at2759"/>
<accession>A0A7J7MNH7</accession>
<dbReference type="Proteomes" id="UP000541444">
    <property type="component" value="Unassembled WGS sequence"/>
</dbReference>
<reference evidence="2 3" key="1">
    <citation type="journal article" date="2020" name="IScience">
        <title>Genome Sequencing of the Endangered Kingdonia uniflora (Circaeasteraceae, Ranunculales) Reveals Potential Mechanisms of Evolutionary Specialization.</title>
        <authorList>
            <person name="Sun Y."/>
            <person name="Deng T."/>
            <person name="Zhang A."/>
            <person name="Moore M.J."/>
            <person name="Landis J.B."/>
            <person name="Lin N."/>
            <person name="Zhang H."/>
            <person name="Zhang X."/>
            <person name="Huang J."/>
            <person name="Zhang X."/>
            <person name="Sun H."/>
            <person name="Wang H."/>
        </authorList>
    </citation>
    <scope>NUCLEOTIDE SEQUENCE [LARGE SCALE GENOMIC DNA]</scope>
    <source>
        <strain evidence="2">TB1705</strain>
        <tissue evidence="2">Leaf</tissue>
    </source>
</reference>
<dbReference type="EMBL" id="JACGCM010001343">
    <property type="protein sequence ID" value="KAF6156367.1"/>
    <property type="molecule type" value="Genomic_DNA"/>
</dbReference>
<dbReference type="Gene3D" id="1.25.10.10">
    <property type="entry name" value="Leucine-rich Repeat Variant"/>
    <property type="match status" value="1"/>
</dbReference>
<dbReference type="InterPro" id="IPR011989">
    <property type="entry name" value="ARM-like"/>
</dbReference>
<name>A0A7J7MNH7_9MAGN</name>
<evidence type="ECO:0000313" key="2">
    <source>
        <dbReference type="EMBL" id="KAF6156367.1"/>
    </source>
</evidence>
<dbReference type="SUPFAM" id="SSF48371">
    <property type="entry name" value="ARM repeat"/>
    <property type="match status" value="1"/>
</dbReference>
<dbReference type="InterPro" id="IPR016024">
    <property type="entry name" value="ARM-type_fold"/>
</dbReference>
<evidence type="ECO:0000313" key="3">
    <source>
        <dbReference type="Proteomes" id="UP000541444"/>
    </source>
</evidence>
<comment type="similarity">
    <text evidence="1">Belongs to the CNOT9 family.</text>
</comment>
<sequence length="221" mass="25038">MFIDGRKGKMTQITTIGLDTCCTTLAVQCPYCCRFCFIVEVLDYLKQEVVVFLRKMADGCLDVRLCRRVVNVLILFQSVAANTETRQKFVDSRVPNFLVPLILFESSLKEFENIRVVALSVIGILCQTREPQITQWAIESNMIEMCRVSLVLGSELAKVIGMHILEALLQDESGISYICSPSCNNLLTGLMKTWEHLVRLPTFYSILLLQYILSMCACEES</sequence>
<keyword evidence="3" id="KW-1185">Reference proteome</keyword>